<evidence type="ECO:0000313" key="4">
    <source>
        <dbReference type="WBParaSite" id="HCON_00086100-00001"/>
    </source>
</evidence>
<keyword evidence="2" id="KW-1133">Transmembrane helix</keyword>
<keyword evidence="2" id="KW-0812">Transmembrane</keyword>
<dbReference type="Proteomes" id="UP000025227">
    <property type="component" value="Unplaced"/>
</dbReference>
<dbReference type="OrthoDB" id="5869492at2759"/>
<dbReference type="AlphaFoldDB" id="A0A7I5E9F5"/>
<organism evidence="3 4">
    <name type="scientific">Haemonchus contortus</name>
    <name type="common">Barber pole worm</name>
    <dbReference type="NCBI Taxonomy" id="6289"/>
    <lineage>
        <taxon>Eukaryota</taxon>
        <taxon>Metazoa</taxon>
        <taxon>Ecdysozoa</taxon>
        <taxon>Nematoda</taxon>
        <taxon>Chromadorea</taxon>
        <taxon>Rhabditida</taxon>
        <taxon>Rhabditina</taxon>
        <taxon>Rhabditomorpha</taxon>
        <taxon>Strongyloidea</taxon>
        <taxon>Trichostrongylidae</taxon>
        <taxon>Haemonchus</taxon>
    </lineage>
</organism>
<proteinExistence type="predicted"/>
<accession>A0A7I5E9F5</accession>
<name>A0A7I5E9F5_HAECO</name>
<feature type="transmembrane region" description="Helical" evidence="2">
    <location>
        <begin position="515"/>
        <end position="535"/>
    </location>
</feature>
<reference evidence="4" key="1">
    <citation type="submission" date="2020-12" db="UniProtKB">
        <authorList>
            <consortium name="WormBaseParasite"/>
        </authorList>
    </citation>
    <scope>IDENTIFICATION</scope>
    <source>
        <strain evidence="4">MHco3</strain>
    </source>
</reference>
<dbReference type="WBParaSite" id="HCON_00086100-00001">
    <property type="protein sequence ID" value="HCON_00086100-00001"/>
    <property type="gene ID" value="HCON_00086100"/>
</dbReference>
<keyword evidence="2" id="KW-0472">Membrane</keyword>
<sequence length="536" mass="61111">MKMTSARRALNRKMHLHLRSARGVDAKGRVHVSLEDMAEIYRNFHAALSETYWETASNHKICTDAMEMLKTTHISKKNGRFLFLFTSVLSEAYSHAHYNIQELLYDNRDEVRTTYWSEILMLYKAVMIKADKVYSHTKCSQRLALLLHFASLYSLYKDVADEDFIISLYQLAEEYIAIDKHRLTDSELEQIKEYHDAIQTIYYLRGEHRKVNGQGAAREPDEAPTLVINEEDVVENAQTVSPSKIPLSKDELCAIYDEALKRHQKIILKRQQTIDQERLKGTDSNTLEVSIVEENGAASEVDVAQTSTPRQRLQSNGQSALIASEVELGSAIKNFNSSATSDGQPSVVENPSVVNGNDEANTATRDDIEELIETLDAFDYKEEFDRRFRQRKAPRTNAVDLPVIGRPNKGDVVHSYRRRGLFDNINYRQPPPRHRIASIDSSDNGAMTQIAFSFDEMDLIQVAEESREPNNNTLSPNTCLANKIVRAVLAERPEGDIVKGIRRLLEISLYATRAFSAYFVSFLLLKFVVLIFWACF</sequence>
<dbReference type="OMA" id="ETYWETA"/>
<keyword evidence="3" id="KW-1185">Reference proteome</keyword>
<feature type="region of interest" description="Disordered" evidence="1">
    <location>
        <begin position="336"/>
        <end position="360"/>
    </location>
</feature>
<evidence type="ECO:0000256" key="2">
    <source>
        <dbReference type="SAM" id="Phobius"/>
    </source>
</evidence>
<protein>
    <submittedName>
        <fullName evidence="4">PI3K/PI4K domain-containing protein</fullName>
    </submittedName>
</protein>
<evidence type="ECO:0000256" key="1">
    <source>
        <dbReference type="SAM" id="MobiDB-lite"/>
    </source>
</evidence>
<evidence type="ECO:0000313" key="3">
    <source>
        <dbReference type="Proteomes" id="UP000025227"/>
    </source>
</evidence>